<evidence type="ECO:0000259" key="5">
    <source>
        <dbReference type="PROSITE" id="PS50097"/>
    </source>
</evidence>
<dbReference type="Gene3D" id="3.40.50.300">
    <property type="entry name" value="P-loop containing nucleotide triphosphate hydrolases"/>
    <property type="match status" value="1"/>
</dbReference>
<dbReference type="SMART" id="SM00174">
    <property type="entry name" value="RHO"/>
    <property type="match status" value="1"/>
</dbReference>
<keyword evidence="2" id="KW-0547">Nucleotide-binding</keyword>
<evidence type="ECO:0000313" key="7">
    <source>
        <dbReference type="Proteomes" id="UP000694701"/>
    </source>
</evidence>
<dbReference type="InterPro" id="IPR001806">
    <property type="entry name" value="Small_GTPase"/>
</dbReference>
<accession>A0A8C2CV28</accession>
<dbReference type="GO" id="GO:0010008">
    <property type="term" value="C:endosome membrane"/>
    <property type="evidence" value="ECO:0007669"/>
    <property type="project" value="UniProtKB-ARBA"/>
</dbReference>
<evidence type="ECO:0000256" key="1">
    <source>
        <dbReference type="ARBA" id="ARBA00022737"/>
    </source>
</evidence>
<dbReference type="GO" id="GO:0003924">
    <property type="term" value="F:GTPase activity"/>
    <property type="evidence" value="ECO:0007669"/>
    <property type="project" value="InterPro"/>
</dbReference>
<dbReference type="CDD" id="cd18531">
    <property type="entry name" value="BACK_RHOBTB2"/>
    <property type="match status" value="1"/>
</dbReference>
<dbReference type="Proteomes" id="UP000694701">
    <property type="component" value="Unplaced"/>
</dbReference>
<dbReference type="Pfam" id="PF00651">
    <property type="entry name" value="BTB"/>
    <property type="match status" value="2"/>
</dbReference>
<dbReference type="InterPro" id="IPR011333">
    <property type="entry name" value="SKP1/BTB/POZ_sf"/>
</dbReference>
<name>A0A8C2CV28_CYPCA</name>
<keyword evidence="1" id="KW-0677">Repeat</keyword>
<dbReference type="FunFam" id="3.30.710.10:FF:000014">
    <property type="entry name" value="Rho-related BTB domain-containing protein 2 isoform 1"/>
    <property type="match status" value="1"/>
</dbReference>
<dbReference type="PRINTS" id="PR00449">
    <property type="entry name" value="RASTRNSFRMNG"/>
</dbReference>
<feature type="domain" description="BTB" evidence="5">
    <location>
        <begin position="262"/>
        <end position="414"/>
    </location>
</feature>
<reference evidence="6" key="1">
    <citation type="submission" date="2025-08" db="UniProtKB">
        <authorList>
            <consortium name="Ensembl"/>
        </authorList>
    </citation>
    <scope>IDENTIFICATION</scope>
</reference>
<evidence type="ECO:0000256" key="3">
    <source>
        <dbReference type="ARBA" id="ARBA00023134"/>
    </source>
</evidence>
<dbReference type="PROSITE" id="PS50097">
    <property type="entry name" value="BTB"/>
    <property type="match status" value="2"/>
</dbReference>
<dbReference type="SMART" id="SM00225">
    <property type="entry name" value="BTB"/>
    <property type="match status" value="2"/>
</dbReference>
<dbReference type="SUPFAM" id="SSF52540">
    <property type="entry name" value="P-loop containing nucleoside triphosphate hydrolases"/>
    <property type="match status" value="1"/>
</dbReference>
<dbReference type="GO" id="GO:0005525">
    <property type="term" value="F:GTP binding"/>
    <property type="evidence" value="ECO:0007669"/>
    <property type="project" value="UniProtKB-KW"/>
</dbReference>
<dbReference type="FunFam" id="3.40.50.300:FF:000177">
    <property type="entry name" value="Rho-related BTB domain-containing protein 2"/>
    <property type="match status" value="1"/>
</dbReference>
<dbReference type="SMART" id="SM00173">
    <property type="entry name" value="RAS"/>
    <property type="match status" value="1"/>
</dbReference>
<protein>
    <submittedName>
        <fullName evidence="6">Rho related BTB domain containing 2b</fullName>
    </submittedName>
</protein>
<dbReference type="AlphaFoldDB" id="A0A8C2CV28"/>
<evidence type="ECO:0000256" key="2">
    <source>
        <dbReference type="ARBA" id="ARBA00022741"/>
    </source>
</evidence>
<dbReference type="Pfam" id="PF00071">
    <property type="entry name" value="Ras"/>
    <property type="match status" value="1"/>
</dbReference>
<dbReference type="PROSITE" id="PS51419">
    <property type="entry name" value="RAB"/>
    <property type="match status" value="1"/>
</dbReference>
<feature type="domain" description="BTB" evidence="5">
    <location>
        <begin position="472"/>
        <end position="539"/>
    </location>
</feature>
<dbReference type="Gene3D" id="3.30.710.10">
    <property type="entry name" value="Potassium Channel Kv1.1, Chain A"/>
    <property type="match status" value="2"/>
</dbReference>
<dbReference type="CDD" id="cd01873">
    <property type="entry name" value="RhoBTB"/>
    <property type="match status" value="1"/>
</dbReference>
<dbReference type="InterPro" id="IPR003578">
    <property type="entry name" value="Small_GTPase_Rho"/>
</dbReference>
<dbReference type="SUPFAM" id="SSF54695">
    <property type="entry name" value="POZ domain"/>
    <property type="match status" value="2"/>
</dbReference>
<dbReference type="GO" id="GO:0007264">
    <property type="term" value="P:small GTPase-mediated signal transduction"/>
    <property type="evidence" value="ECO:0007669"/>
    <property type="project" value="InterPro"/>
</dbReference>
<dbReference type="InterPro" id="IPR000210">
    <property type="entry name" value="BTB/POZ_dom"/>
</dbReference>
<evidence type="ECO:0000256" key="4">
    <source>
        <dbReference type="SAM" id="MobiDB-lite"/>
    </source>
</evidence>
<evidence type="ECO:0000313" key="6">
    <source>
        <dbReference type="Ensembl" id="ENSCCRP00020017154.1"/>
    </source>
</evidence>
<dbReference type="SMART" id="SM00175">
    <property type="entry name" value="RAB"/>
    <property type="match status" value="1"/>
</dbReference>
<dbReference type="PANTHER" id="PTHR24072">
    <property type="entry name" value="RHO FAMILY GTPASE"/>
    <property type="match status" value="1"/>
</dbReference>
<dbReference type="Ensembl" id="ENSCCRT00020018858.1">
    <property type="protein sequence ID" value="ENSCCRP00020017154.1"/>
    <property type="gene ID" value="ENSCCRG00020008185.1"/>
</dbReference>
<sequence>MDYERPNVETIKCVVVGDNAVGKTRLICARACNATLTQYQLLATHVPTVWAIDQYRVCQEVLERSRDVVDDVSVSLRLWDTFGDHHKDRRFAYGRSDVVVLCFSIANPNSLLHVKTMWYPEIKHFCPRAPVILVGCQLDLRYADLDAVNRARRPLARPIKANEILPPENGREVAKELGVPYYETSVVAQFGVKDVFDNAIRAALISRRHLQFWKSHLRDVQRPLLQAPFLPPKPPAPVIVIPPPPSTTEEHPGRLLEEPLCADVVLVLQENQRVFAHKVYLATSSSKFYDLFLQDVKAEADCKLPTGREPPARAASFDMCESSDEESRVNLRACISDGTLISTDSDGILEGGRGGRLLSSLGRAFVSIRRETVQDPVTFISRLMTVVDMDPSVLLGPFRVVMRYLYTGQLDEHEKDLMHIAHIAELLEVFDLRMMVANILNNEAFMNQEITKAFHVRRTNRVKECLAKGTFSDVVFKLDDGPVQAHKPLLISSCDWMAAMFGGPFVESCTKEVLFPNTTCSSMQAVLEYLYTGRFCSRPDLDAMELIILANRLCLPHLVALTELHTVTVLTEAAAMGTDIDGDVLVYLEMAQFHCAYQLTEWCLHHICTNYNNVCRKFPRDMRAKSAENQEYFEKHRWPPVWYLKEDDHYQRARKEREKEDYLSQKRQNKRKWSPKEKTKPVCTDRCAFLAYNNILDF</sequence>
<keyword evidence="3" id="KW-0342">GTP-binding</keyword>
<organism evidence="6 7">
    <name type="scientific">Cyprinus carpio</name>
    <name type="common">Common carp</name>
    <dbReference type="NCBI Taxonomy" id="7962"/>
    <lineage>
        <taxon>Eukaryota</taxon>
        <taxon>Metazoa</taxon>
        <taxon>Chordata</taxon>
        <taxon>Craniata</taxon>
        <taxon>Vertebrata</taxon>
        <taxon>Euteleostomi</taxon>
        <taxon>Actinopterygii</taxon>
        <taxon>Neopterygii</taxon>
        <taxon>Teleostei</taxon>
        <taxon>Ostariophysi</taxon>
        <taxon>Cypriniformes</taxon>
        <taxon>Cyprinidae</taxon>
        <taxon>Cyprininae</taxon>
        <taxon>Cyprinus</taxon>
    </lineage>
</organism>
<dbReference type="PROSITE" id="PS51421">
    <property type="entry name" value="RAS"/>
    <property type="match status" value="1"/>
</dbReference>
<dbReference type="InterPro" id="IPR027417">
    <property type="entry name" value="P-loop_NTPase"/>
</dbReference>
<proteinExistence type="predicted"/>
<feature type="region of interest" description="Disordered" evidence="4">
    <location>
        <begin position="656"/>
        <end position="677"/>
    </location>
</feature>
<dbReference type="PROSITE" id="PS51420">
    <property type="entry name" value="RHO"/>
    <property type="match status" value="1"/>
</dbReference>